<reference evidence="2" key="1">
    <citation type="submission" date="2021-02" db="EMBL/GenBank/DDBJ databases">
        <authorList>
            <person name="Nowell W R."/>
        </authorList>
    </citation>
    <scope>NUCLEOTIDE SEQUENCE</scope>
</reference>
<feature type="non-terminal residue" evidence="2">
    <location>
        <position position="1"/>
    </location>
</feature>
<comment type="caution">
    <text evidence="2">The sequence shown here is derived from an EMBL/GenBank/DDBJ whole genome shotgun (WGS) entry which is preliminary data.</text>
</comment>
<dbReference type="SUPFAM" id="SSF48726">
    <property type="entry name" value="Immunoglobulin"/>
    <property type="match status" value="1"/>
</dbReference>
<dbReference type="InterPro" id="IPR036179">
    <property type="entry name" value="Ig-like_dom_sf"/>
</dbReference>
<keyword evidence="1" id="KW-1133">Transmembrane helix</keyword>
<sequence length="99" mass="11194">NTNVRRAITTGIKYRIDTNVAADSIDSSYVSGLIIKNVEPSDFGVYTLIVMDESKRQASAWVELRPGSYIRSYNNAIGIFHLYSYVFIFFSMMVGILLQ</sequence>
<proteinExistence type="predicted"/>
<dbReference type="AlphaFoldDB" id="A0A822CKB7"/>
<name>A0A822CKB7_9BILA</name>
<organism evidence="2 3">
    <name type="scientific">Rotaria socialis</name>
    <dbReference type="NCBI Taxonomy" id="392032"/>
    <lineage>
        <taxon>Eukaryota</taxon>
        <taxon>Metazoa</taxon>
        <taxon>Spiralia</taxon>
        <taxon>Gnathifera</taxon>
        <taxon>Rotifera</taxon>
        <taxon>Eurotatoria</taxon>
        <taxon>Bdelloidea</taxon>
        <taxon>Philodinida</taxon>
        <taxon>Philodinidae</taxon>
        <taxon>Rotaria</taxon>
    </lineage>
</organism>
<keyword evidence="1" id="KW-0812">Transmembrane</keyword>
<accession>A0A822CKB7</accession>
<dbReference type="EMBL" id="CAJOBR010048749">
    <property type="protein sequence ID" value="CAF5045574.1"/>
    <property type="molecule type" value="Genomic_DNA"/>
</dbReference>
<evidence type="ECO:0000256" key="1">
    <source>
        <dbReference type="SAM" id="Phobius"/>
    </source>
</evidence>
<feature type="transmembrane region" description="Helical" evidence="1">
    <location>
        <begin position="76"/>
        <end position="98"/>
    </location>
</feature>
<dbReference type="Proteomes" id="UP000663848">
    <property type="component" value="Unassembled WGS sequence"/>
</dbReference>
<keyword evidence="1" id="KW-0472">Membrane</keyword>
<evidence type="ECO:0000313" key="3">
    <source>
        <dbReference type="Proteomes" id="UP000663848"/>
    </source>
</evidence>
<gene>
    <name evidence="2" type="ORF">QYT958_LOCUS41706</name>
</gene>
<dbReference type="CDD" id="cd00096">
    <property type="entry name" value="Ig"/>
    <property type="match status" value="1"/>
</dbReference>
<evidence type="ECO:0000313" key="2">
    <source>
        <dbReference type="EMBL" id="CAF5045574.1"/>
    </source>
</evidence>
<protein>
    <submittedName>
        <fullName evidence="2">Uncharacterized protein</fullName>
    </submittedName>
</protein>